<name>A0A090Q5F7_9FLAO</name>
<evidence type="ECO:0000256" key="1">
    <source>
        <dbReference type="SAM" id="MobiDB-lite"/>
    </source>
</evidence>
<accession>A0A090Q5F7</accession>
<feature type="chain" id="PRO_5001861593" evidence="2">
    <location>
        <begin position="20"/>
        <end position="404"/>
    </location>
</feature>
<feature type="compositionally biased region" description="Basic and acidic residues" evidence="1">
    <location>
        <begin position="35"/>
        <end position="48"/>
    </location>
</feature>
<evidence type="ECO:0000313" key="3">
    <source>
        <dbReference type="EMBL" id="GAK96958.1"/>
    </source>
</evidence>
<keyword evidence="2" id="KW-0732">Signal</keyword>
<comment type="caution">
    <text evidence="3">The sequence shown here is derived from an EMBL/GenBank/DDBJ whole genome shotgun (WGS) entry which is preliminary data.</text>
</comment>
<evidence type="ECO:0000256" key="2">
    <source>
        <dbReference type="SAM" id="SignalP"/>
    </source>
</evidence>
<organism evidence="3 4">
    <name type="scientific">Nonlabens tegetincola</name>
    <dbReference type="NCBI Taxonomy" id="323273"/>
    <lineage>
        <taxon>Bacteria</taxon>
        <taxon>Pseudomonadati</taxon>
        <taxon>Bacteroidota</taxon>
        <taxon>Flavobacteriia</taxon>
        <taxon>Flavobacteriales</taxon>
        <taxon>Flavobacteriaceae</taxon>
        <taxon>Nonlabens</taxon>
    </lineage>
</organism>
<dbReference type="EMBL" id="BBML01000004">
    <property type="protein sequence ID" value="GAK96958.1"/>
    <property type="molecule type" value="Genomic_DNA"/>
</dbReference>
<reference evidence="3" key="1">
    <citation type="journal article" date="2014" name="Genome Announc.">
        <title>Draft Genome Sequences of Marine Flavobacterium Nonlabens Strains NR17, NR24, NR27, NR32, NR33, and Ara13.</title>
        <authorList>
            <person name="Nakanishi M."/>
            <person name="Meirelles P."/>
            <person name="Suzuki R."/>
            <person name="Takatani N."/>
            <person name="Mino S."/>
            <person name="Suda W."/>
            <person name="Oshima K."/>
            <person name="Hattori M."/>
            <person name="Ohkuma M."/>
            <person name="Hosokawa M."/>
            <person name="Miyashita K."/>
            <person name="Thompson F.L."/>
            <person name="Niwa A."/>
            <person name="Sawabe T."/>
            <person name="Sawabe T."/>
        </authorList>
    </citation>
    <scope>NUCLEOTIDE SEQUENCE [LARGE SCALE GENOMIC DNA]</scope>
    <source>
        <strain evidence="3">JCM 19294</strain>
    </source>
</reference>
<gene>
    <name evidence="3" type="ORF">JCM19294_464</name>
</gene>
<keyword evidence="4" id="KW-1185">Reference proteome</keyword>
<feature type="region of interest" description="Disordered" evidence="1">
    <location>
        <begin position="35"/>
        <end position="70"/>
    </location>
</feature>
<protein>
    <submittedName>
        <fullName evidence="3">Uncharacterized protein</fullName>
    </submittedName>
</protein>
<sequence length="404" mass="45398">MKNILFISLAVVSSFTAQAQFGKILKKKAKAAIEKEIDPKSSTKENKQNQEATGLVKSNSNQQEYSDEEVRQELAKKYPNDKDKQDLYYKKYQEKKKKQASAVQETGPSAIGDEFLYLSYPFAYSSGTSAYGVDRVMLRRQMTDKGDNVDILPYQDPEYAWLRFLTTPDLETMSPEGTVGYEMVSGMFTTKVGPDRSQVMEFGTGRPVLVRGMLINKDLFVVYAGSHVGGHAFNVPSYMNQEDITVLNIVGAGDPQLHQEWLVKSKDIVKEFEASLQENYKKAQMAKQGSIKIPSSGSMNSNADLLSFATKKVKETIQKDGAQLLKIHIESNDWNIVRNKYTGHIMYRWIKGAFTEKNKNNDCYLQGFLIKQPYTGSGYGSSQFGGVIHGQMPYGQIMNCDNAQ</sequence>
<feature type="signal peptide" evidence="2">
    <location>
        <begin position="1"/>
        <end position="19"/>
    </location>
</feature>
<dbReference type="STRING" id="319236.BST91_03685"/>
<dbReference type="eggNOG" id="ENOG502ZAU7">
    <property type="taxonomic scope" value="Bacteria"/>
</dbReference>
<feature type="compositionally biased region" description="Polar residues" evidence="1">
    <location>
        <begin position="49"/>
        <end position="64"/>
    </location>
</feature>
<proteinExistence type="predicted"/>
<evidence type="ECO:0000313" key="4">
    <source>
        <dbReference type="Proteomes" id="UP000029221"/>
    </source>
</evidence>
<dbReference type="Proteomes" id="UP000029221">
    <property type="component" value="Unassembled WGS sequence"/>
</dbReference>
<dbReference type="RefSeq" id="WP_052510340.1">
    <property type="nucleotide sequence ID" value="NZ_BBML01000004.1"/>
</dbReference>
<dbReference type="AlphaFoldDB" id="A0A090Q5F7"/>